<dbReference type="GO" id="GO:0052929">
    <property type="term" value="F:ATP:3'-cytidine-cytidine-tRNA adenylyltransferase activity"/>
    <property type="evidence" value="ECO:0007669"/>
    <property type="project" value="TreeGrafter"/>
</dbReference>
<dbReference type="GO" id="GO:0001680">
    <property type="term" value="P:tRNA 3'-terminal CCA addition"/>
    <property type="evidence" value="ECO:0007669"/>
    <property type="project" value="TreeGrafter"/>
</dbReference>
<protein>
    <submittedName>
        <fullName evidence="6">CCA tRNA nucleotidyltransferase, mitochondrial</fullName>
    </submittedName>
</protein>
<evidence type="ECO:0000313" key="7">
    <source>
        <dbReference type="Proteomes" id="UP001212152"/>
    </source>
</evidence>
<evidence type="ECO:0000256" key="3">
    <source>
        <dbReference type="ARBA" id="ARBA00022884"/>
    </source>
</evidence>
<name>A0AAD5XQ10_9FUNG</name>
<dbReference type="InterPro" id="IPR002646">
    <property type="entry name" value="PolA_pol_head_dom"/>
</dbReference>
<comment type="similarity">
    <text evidence="1 4">Belongs to the tRNA nucleotidyltransferase/poly(A) polymerase family.</text>
</comment>
<dbReference type="GO" id="GO:0003723">
    <property type="term" value="F:RNA binding"/>
    <property type="evidence" value="ECO:0007669"/>
    <property type="project" value="UniProtKB-KW"/>
</dbReference>
<dbReference type="PANTHER" id="PTHR13734">
    <property type="entry name" value="TRNA-NUCLEOTIDYLTRANSFERASE"/>
    <property type="match status" value="1"/>
</dbReference>
<dbReference type="GO" id="GO:0052927">
    <property type="term" value="F:CC tRNA cytidylyltransferase activity"/>
    <property type="evidence" value="ECO:0007669"/>
    <property type="project" value="TreeGrafter"/>
</dbReference>
<dbReference type="CDD" id="cd05398">
    <property type="entry name" value="NT_ClassII-CCAase"/>
    <property type="match status" value="1"/>
</dbReference>
<evidence type="ECO:0000313" key="6">
    <source>
        <dbReference type="EMBL" id="KAJ3182420.1"/>
    </source>
</evidence>
<dbReference type="GO" id="GO:0005739">
    <property type="term" value="C:mitochondrion"/>
    <property type="evidence" value="ECO:0007669"/>
    <property type="project" value="UniProtKB-ARBA"/>
</dbReference>
<evidence type="ECO:0000256" key="4">
    <source>
        <dbReference type="RuleBase" id="RU003953"/>
    </source>
</evidence>
<sequence length="561" mass="63350">MSRIPSKLHPIVLTEPEALLFSILRDCADDIHRDDPSKPPLVLRVAGGWVRDKLLGKLSDDIDIAIDKMEGEPFAQRLSQCMKEKGLEELRVATIQVNPEKSKHLETANARVLGYLVDFVNLRTETYSNDSRIPHVDFGSPLDDASRRDITINALFYNIHTGEVEDFLGTGLQDLANGYIRTPLPAMQTFVDDPLRVLRVIRFASRFGYRIDDDILNTVKNNVVKEKFEEKITRERVGVEVHKMLKGPNPVLALRIIHDFGFYPVVFRAPTVPIAIEGGRDMDPSLSVAYAHVLERIFASPALPQMFAHSLKLNVCEDDHFLLYLTASVIPARGRTFLDRKKKKQSLSREILLTSLKLSAYESDVASDVLNGSLRAAAAIRAHIATENGLDRRTLALLIRELGKPPVLSKWYLNVLFAWADEVVATSDDSDEAVLRLGLKYTRFMRSIREFGIEDAYDFRPHLNGKEVAAHFGLRPGPEIGEYLNRLTEWQLGEPDATKEDCTRWLTAYVLGKLEKQCADSVYDFAKLTCPFFDFIRSSSHRAQNNGQQKAEEQIVLAVHL</sequence>
<evidence type="ECO:0000259" key="5">
    <source>
        <dbReference type="Pfam" id="PF01743"/>
    </source>
</evidence>
<dbReference type="Proteomes" id="UP001212152">
    <property type="component" value="Unassembled WGS sequence"/>
</dbReference>
<dbReference type="SUPFAM" id="SSF81891">
    <property type="entry name" value="Poly A polymerase C-terminal region-like"/>
    <property type="match status" value="1"/>
</dbReference>
<dbReference type="Pfam" id="PF01743">
    <property type="entry name" value="PolyA_pol"/>
    <property type="match status" value="1"/>
</dbReference>
<keyword evidence="7" id="KW-1185">Reference proteome</keyword>
<dbReference type="SUPFAM" id="SSF81301">
    <property type="entry name" value="Nucleotidyltransferase"/>
    <property type="match status" value="1"/>
</dbReference>
<accession>A0AAD5XQ10</accession>
<keyword evidence="2 4" id="KW-0808">Transferase</keyword>
<keyword evidence="3 4" id="KW-0694">RNA-binding</keyword>
<reference evidence="6" key="1">
    <citation type="submission" date="2020-05" db="EMBL/GenBank/DDBJ databases">
        <title>Phylogenomic resolution of chytrid fungi.</title>
        <authorList>
            <person name="Stajich J.E."/>
            <person name="Amses K."/>
            <person name="Simmons R."/>
            <person name="Seto K."/>
            <person name="Myers J."/>
            <person name="Bonds A."/>
            <person name="Quandt C.A."/>
            <person name="Barry K."/>
            <person name="Liu P."/>
            <person name="Grigoriev I."/>
            <person name="Longcore J.E."/>
            <person name="James T.Y."/>
        </authorList>
    </citation>
    <scope>NUCLEOTIDE SEQUENCE</scope>
    <source>
        <strain evidence="6">JEL0379</strain>
    </source>
</reference>
<evidence type="ECO:0000256" key="1">
    <source>
        <dbReference type="ARBA" id="ARBA00007265"/>
    </source>
</evidence>
<dbReference type="PANTHER" id="PTHR13734:SF5">
    <property type="entry name" value="CCA TRNA NUCLEOTIDYLTRANSFERASE, MITOCHONDRIAL"/>
    <property type="match status" value="1"/>
</dbReference>
<dbReference type="FunFam" id="3.30.460.10:FF:000019">
    <property type="entry name" value="tRNA nucleotidyltransferase cca2"/>
    <property type="match status" value="1"/>
</dbReference>
<gene>
    <name evidence="6" type="primary">CCA1</name>
    <name evidence="6" type="ORF">HDU87_008584</name>
</gene>
<organism evidence="6 7">
    <name type="scientific">Geranomyces variabilis</name>
    <dbReference type="NCBI Taxonomy" id="109894"/>
    <lineage>
        <taxon>Eukaryota</taxon>
        <taxon>Fungi</taxon>
        <taxon>Fungi incertae sedis</taxon>
        <taxon>Chytridiomycota</taxon>
        <taxon>Chytridiomycota incertae sedis</taxon>
        <taxon>Chytridiomycetes</taxon>
        <taxon>Spizellomycetales</taxon>
        <taxon>Powellomycetaceae</taxon>
        <taxon>Geranomyces</taxon>
    </lineage>
</organism>
<proteinExistence type="inferred from homology"/>
<dbReference type="EMBL" id="JADGJQ010000009">
    <property type="protein sequence ID" value="KAJ3182420.1"/>
    <property type="molecule type" value="Genomic_DNA"/>
</dbReference>
<comment type="caution">
    <text evidence="6">The sequence shown here is derived from an EMBL/GenBank/DDBJ whole genome shotgun (WGS) entry which is preliminary data.</text>
</comment>
<dbReference type="InterPro" id="IPR043519">
    <property type="entry name" value="NT_sf"/>
</dbReference>
<dbReference type="Gene3D" id="1.10.3090.10">
    <property type="entry name" value="cca-adding enzyme, domain 2"/>
    <property type="match status" value="1"/>
</dbReference>
<dbReference type="Gene3D" id="3.30.460.10">
    <property type="entry name" value="Beta Polymerase, domain 2"/>
    <property type="match status" value="1"/>
</dbReference>
<evidence type="ECO:0000256" key="2">
    <source>
        <dbReference type="ARBA" id="ARBA00022679"/>
    </source>
</evidence>
<feature type="domain" description="Poly A polymerase head" evidence="5">
    <location>
        <begin position="43"/>
        <end position="181"/>
    </location>
</feature>
<dbReference type="AlphaFoldDB" id="A0AAD5XQ10"/>